<reference evidence="1 2" key="1">
    <citation type="submission" date="2023-09" db="EMBL/GenBank/DDBJ databases">
        <authorList>
            <person name="Wang M."/>
        </authorList>
    </citation>
    <scope>NUCLEOTIDE SEQUENCE [LARGE SCALE GENOMIC DNA]</scope>
    <source>
        <strain evidence="1">GT-2023</strain>
        <tissue evidence="1">Liver</tissue>
    </source>
</reference>
<protein>
    <submittedName>
        <fullName evidence="1">Uncharacterized protein</fullName>
    </submittedName>
</protein>
<comment type="caution">
    <text evidence="1">The sequence shown here is derived from an EMBL/GenBank/DDBJ whole genome shotgun (WGS) entry which is preliminary data.</text>
</comment>
<gene>
    <name evidence="1" type="ORF">QQF64_027992</name>
</gene>
<accession>A0ABR3NDY0</accession>
<evidence type="ECO:0000313" key="1">
    <source>
        <dbReference type="EMBL" id="KAL1275178.1"/>
    </source>
</evidence>
<organism evidence="1 2">
    <name type="scientific">Cirrhinus molitorella</name>
    <name type="common">mud carp</name>
    <dbReference type="NCBI Taxonomy" id="172907"/>
    <lineage>
        <taxon>Eukaryota</taxon>
        <taxon>Metazoa</taxon>
        <taxon>Chordata</taxon>
        <taxon>Craniata</taxon>
        <taxon>Vertebrata</taxon>
        <taxon>Euteleostomi</taxon>
        <taxon>Actinopterygii</taxon>
        <taxon>Neopterygii</taxon>
        <taxon>Teleostei</taxon>
        <taxon>Ostariophysi</taxon>
        <taxon>Cypriniformes</taxon>
        <taxon>Cyprinidae</taxon>
        <taxon>Labeoninae</taxon>
        <taxon>Labeonini</taxon>
        <taxon>Cirrhinus</taxon>
    </lineage>
</organism>
<sequence>MDMVEVVLLHVTQSFNFRYKLTKSINSCSTDIHFLRNNSKSVNMHCDYVFDCNGSRFLSFYVSQEWLDGSSSGRH</sequence>
<dbReference type="EMBL" id="JAYMGO010000005">
    <property type="protein sequence ID" value="KAL1275178.1"/>
    <property type="molecule type" value="Genomic_DNA"/>
</dbReference>
<dbReference type="Proteomes" id="UP001558613">
    <property type="component" value="Unassembled WGS sequence"/>
</dbReference>
<name>A0ABR3NDY0_9TELE</name>
<keyword evidence="2" id="KW-1185">Reference proteome</keyword>
<proteinExistence type="predicted"/>
<evidence type="ECO:0000313" key="2">
    <source>
        <dbReference type="Proteomes" id="UP001558613"/>
    </source>
</evidence>